<organism evidence="2">
    <name type="scientific">Arion vulgaris</name>
    <dbReference type="NCBI Taxonomy" id="1028688"/>
    <lineage>
        <taxon>Eukaryota</taxon>
        <taxon>Metazoa</taxon>
        <taxon>Spiralia</taxon>
        <taxon>Lophotrochozoa</taxon>
        <taxon>Mollusca</taxon>
        <taxon>Gastropoda</taxon>
        <taxon>Heterobranchia</taxon>
        <taxon>Euthyneura</taxon>
        <taxon>Panpulmonata</taxon>
        <taxon>Eupulmonata</taxon>
        <taxon>Stylommatophora</taxon>
        <taxon>Helicina</taxon>
        <taxon>Arionoidea</taxon>
        <taxon>Arionidae</taxon>
        <taxon>Arion</taxon>
    </lineage>
</organism>
<protein>
    <submittedName>
        <fullName evidence="2">Uncharacterized protein</fullName>
    </submittedName>
</protein>
<proteinExistence type="predicted"/>
<name>A0A0B6YCL0_9EUPU</name>
<feature type="non-terminal residue" evidence="2">
    <location>
        <position position="1"/>
    </location>
</feature>
<feature type="region of interest" description="Disordered" evidence="1">
    <location>
        <begin position="42"/>
        <end position="80"/>
    </location>
</feature>
<sequence>PNCTSLLMETPSKQRQMTKLPYRRSSSTYNIASNDSIHQYKGDPPMHLTDSHIYQPDQESSGNKACKQDYSVQNSISRNV</sequence>
<reference evidence="2" key="1">
    <citation type="submission" date="2014-12" db="EMBL/GenBank/DDBJ databases">
        <title>Insight into the proteome of Arion vulgaris.</title>
        <authorList>
            <person name="Aradska J."/>
            <person name="Bulat T."/>
            <person name="Smidak R."/>
            <person name="Sarate P."/>
            <person name="Gangsoo J."/>
            <person name="Sialana F."/>
            <person name="Bilban M."/>
            <person name="Lubec G."/>
        </authorList>
    </citation>
    <scope>NUCLEOTIDE SEQUENCE</scope>
    <source>
        <tissue evidence="2">Skin</tissue>
    </source>
</reference>
<evidence type="ECO:0000313" key="2">
    <source>
        <dbReference type="EMBL" id="CEK53904.1"/>
    </source>
</evidence>
<accession>A0A0B6YCL0</accession>
<dbReference type="AlphaFoldDB" id="A0A0B6YCL0"/>
<gene>
    <name evidence="2" type="primary">ORF21521</name>
</gene>
<feature type="compositionally biased region" description="Polar residues" evidence="1">
    <location>
        <begin position="70"/>
        <end position="80"/>
    </location>
</feature>
<dbReference type="EMBL" id="HACG01007039">
    <property type="protein sequence ID" value="CEK53904.1"/>
    <property type="molecule type" value="Transcribed_RNA"/>
</dbReference>
<evidence type="ECO:0000256" key="1">
    <source>
        <dbReference type="SAM" id="MobiDB-lite"/>
    </source>
</evidence>
<feature type="non-terminal residue" evidence="2">
    <location>
        <position position="80"/>
    </location>
</feature>
<feature type="compositionally biased region" description="Polar residues" evidence="1">
    <location>
        <begin position="1"/>
        <end position="17"/>
    </location>
</feature>
<feature type="region of interest" description="Disordered" evidence="1">
    <location>
        <begin position="1"/>
        <end position="23"/>
    </location>
</feature>